<evidence type="ECO:0000313" key="8">
    <source>
        <dbReference type="EMBL" id="ONM29895.1"/>
    </source>
</evidence>
<accession>A0A1D6ML08</accession>
<dbReference type="PANTHER" id="PTHR13457">
    <property type="entry name" value="BAP28"/>
    <property type="match status" value="1"/>
</dbReference>
<keyword evidence="6" id="KW-0687">Ribonucleoprotein</keyword>
<dbReference type="EMBL" id="CM007649">
    <property type="protein sequence ID" value="ONM29895.1"/>
    <property type="molecule type" value="Genomic_DNA"/>
</dbReference>
<dbReference type="ExpressionAtlas" id="A0A1D6ML08">
    <property type="expression patterns" value="baseline and differential"/>
</dbReference>
<dbReference type="SUPFAM" id="SSF48371">
    <property type="entry name" value="ARM repeat"/>
    <property type="match status" value="1"/>
</dbReference>
<evidence type="ECO:0000256" key="6">
    <source>
        <dbReference type="ARBA" id="ARBA00023274"/>
    </source>
</evidence>
<evidence type="ECO:0000256" key="1">
    <source>
        <dbReference type="ARBA" id="ARBA00004604"/>
    </source>
</evidence>
<keyword evidence="5" id="KW-0539">Nucleus</keyword>
<dbReference type="STRING" id="4577.A0A1D6ML08"/>
<dbReference type="OMA" id="CKTTIAY"/>
<evidence type="ECO:0000256" key="2">
    <source>
        <dbReference type="ARBA" id="ARBA00010559"/>
    </source>
</evidence>
<sequence length="210" mass="23855">MACPTGAADRSLFTPYFKYLLEGSIQYLSEDDALGGSKHKKKKTKLVDVQVEQKDKLLGLKLWNLRALVLKSLHQCFLYDNDQKILDSSNFQVLLKPIVSQFVVEPPKSVESVLDAPSIEEVDETIILCLGQMAVLMQTRSDEVRPKMLGLKVIRYMVQHLKEEYVVLVPETIPFLGELLEDVELPVKTLSQEILKEMETLSGESLQQYL</sequence>
<comment type="similarity">
    <text evidence="2">Belongs to the HEATR1/UTP10 family.</text>
</comment>
<organism evidence="8">
    <name type="scientific">Zea mays</name>
    <name type="common">Maize</name>
    <dbReference type="NCBI Taxonomy" id="4577"/>
    <lineage>
        <taxon>Eukaryota</taxon>
        <taxon>Viridiplantae</taxon>
        <taxon>Streptophyta</taxon>
        <taxon>Embryophyta</taxon>
        <taxon>Tracheophyta</taxon>
        <taxon>Spermatophyta</taxon>
        <taxon>Magnoliopsida</taxon>
        <taxon>Liliopsida</taxon>
        <taxon>Poales</taxon>
        <taxon>Poaceae</taxon>
        <taxon>PACMAD clade</taxon>
        <taxon>Panicoideae</taxon>
        <taxon>Andropogonodae</taxon>
        <taxon>Andropogoneae</taxon>
        <taxon>Tripsacinae</taxon>
        <taxon>Zea</taxon>
    </lineage>
</organism>
<dbReference type="AlphaFoldDB" id="A0A1D6ML08"/>
<dbReference type="IntAct" id="A0A1D6ML08">
    <property type="interactions" value="6"/>
</dbReference>
<keyword evidence="4" id="KW-0698">rRNA processing</keyword>
<dbReference type="InterPro" id="IPR016024">
    <property type="entry name" value="ARM-type_fold"/>
</dbReference>
<proteinExistence type="inferred from homology"/>
<dbReference type="EMBL" id="CM007649">
    <property type="protein sequence ID" value="ONM29896.1"/>
    <property type="molecule type" value="Genomic_DNA"/>
</dbReference>
<dbReference type="GO" id="GO:0006364">
    <property type="term" value="P:rRNA processing"/>
    <property type="evidence" value="ECO:0007669"/>
    <property type="project" value="UniProtKB-KW"/>
</dbReference>
<dbReference type="GO" id="GO:1990904">
    <property type="term" value="C:ribonucleoprotein complex"/>
    <property type="evidence" value="ECO:0007669"/>
    <property type="project" value="UniProtKB-KW"/>
</dbReference>
<evidence type="ECO:0000259" key="7">
    <source>
        <dbReference type="Pfam" id="PF08146"/>
    </source>
</evidence>
<keyword evidence="3" id="KW-0690">Ribosome biogenesis</keyword>
<dbReference type="InterPro" id="IPR012954">
    <property type="entry name" value="BP28_C_dom"/>
</dbReference>
<evidence type="ECO:0000256" key="5">
    <source>
        <dbReference type="ARBA" id="ARBA00023242"/>
    </source>
</evidence>
<reference evidence="8" key="1">
    <citation type="submission" date="2015-12" db="EMBL/GenBank/DDBJ databases">
        <title>Update maize B73 reference genome by single molecule sequencing technologies.</title>
        <authorList>
            <consortium name="Maize Genome Sequencing Project"/>
            <person name="Ware D."/>
        </authorList>
    </citation>
    <scope>NUCLEOTIDE SEQUENCE [LARGE SCALE GENOMIC DNA]</scope>
    <source>
        <tissue evidence="8">Seedling</tissue>
    </source>
</reference>
<comment type="subcellular location">
    <subcellularLocation>
        <location evidence="1">Nucleus</location>
        <location evidence="1">Nucleolus</location>
    </subcellularLocation>
</comment>
<protein>
    <submittedName>
        <fullName evidence="8">ARM repeat superfamily protein</fullName>
    </submittedName>
</protein>
<feature type="domain" description="BP28 C-terminal" evidence="7">
    <location>
        <begin position="10"/>
        <end position="83"/>
    </location>
</feature>
<dbReference type="InterPro" id="IPR040191">
    <property type="entry name" value="UTP10"/>
</dbReference>
<gene>
    <name evidence="8" type="ORF">ZEAMMB73_Zm00001d039762</name>
</gene>
<dbReference type="GO" id="GO:0005730">
    <property type="term" value="C:nucleolus"/>
    <property type="evidence" value="ECO:0007669"/>
    <property type="project" value="UniProtKB-SubCell"/>
</dbReference>
<dbReference type="PANTHER" id="PTHR13457:SF1">
    <property type="entry name" value="HEAT REPEAT-CONTAINING PROTEIN 1"/>
    <property type="match status" value="1"/>
</dbReference>
<evidence type="ECO:0000256" key="3">
    <source>
        <dbReference type="ARBA" id="ARBA00022517"/>
    </source>
</evidence>
<dbReference type="Pfam" id="PF08146">
    <property type="entry name" value="BP28CT"/>
    <property type="match status" value="1"/>
</dbReference>
<evidence type="ECO:0000256" key="4">
    <source>
        <dbReference type="ARBA" id="ARBA00022552"/>
    </source>
</evidence>
<name>A0A1D6ML08_MAIZE</name>
<dbReference type="InParanoid" id="A0A1D6ML08"/>